<gene>
    <name evidence="1" type="ORF">OFUS_LOCUS4450</name>
</gene>
<dbReference type="EMBL" id="CAIIXF020000002">
    <property type="protein sequence ID" value="CAH1777400.1"/>
    <property type="molecule type" value="Genomic_DNA"/>
</dbReference>
<protein>
    <submittedName>
        <fullName evidence="1">Uncharacterized protein</fullName>
    </submittedName>
</protein>
<evidence type="ECO:0000313" key="2">
    <source>
        <dbReference type="Proteomes" id="UP000749559"/>
    </source>
</evidence>
<sequence>MLEFECSSAHITYKWPFSSMDHHMITQITTISKPLATTRTFIFQLDHLSSTCDRYIIWNAVNVHVRSCYFSSVGTYLSSTDISSVGYCLFSIGTYLSSVL</sequence>
<keyword evidence="2" id="KW-1185">Reference proteome</keyword>
<name>A0A8S4N921_OWEFU</name>
<organism evidence="1 2">
    <name type="scientific">Owenia fusiformis</name>
    <name type="common">Polychaete worm</name>
    <dbReference type="NCBI Taxonomy" id="6347"/>
    <lineage>
        <taxon>Eukaryota</taxon>
        <taxon>Metazoa</taxon>
        <taxon>Spiralia</taxon>
        <taxon>Lophotrochozoa</taxon>
        <taxon>Annelida</taxon>
        <taxon>Polychaeta</taxon>
        <taxon>Sedentaria</taxon>
        <taxon>Canalipalpata</taxon>
        <taxon>Sabellida</taxon>
        <taxon>Oweniida</taxon>
        <taxon>Oweniidae</taxon>
        <taxon>Owenia</taxon>
    </lineage>
</organism>
<proteinExistence type="predicted"/>
<dbReference type="AlphaFoldDB" id="A0A8S4N921"/>
<accession>A0A8S4N921</accession>
<comment type="caution">
    <text evidence="1">The sequence shown here is derived from an EMBL/GenBank/DDBJ whole genome shotgun (WGS) entry which is preliminary data.</text>
</comment>
<reference evidence="1" key="1">
    <citation type="submission" date="2022-03" db="EMBL/GenBank/DDBJ databases">
        <authorList>
            <person name="Martin C."/>
        </authorList>
    </citation>
    <scope>NUCLEOTIDE SEQUENCE</scope>
</reference>
<dbReference type="Proteomes" id="UP000749559">
    <property type="component" value="Unassembled WGS sequence"/>
</dbReference>
<evidence type="ECO:0000313" key="1">
    <source>
        <dbReference type="EMBL" id="CAH1777400.1"/>
    </source>
</evidence>